<dbReference type="Proteomes" id="UP001162501">
    <property type="component" value="Chromosome 22"/>
</dbReference>
<proteinExistence type="predicted"/>
<dbReference type="EMBL" id="OX596106">
    <property type="protein sequence ID" value="CAI9701972.1"/>
    <property type="molecule type" value="Genomic_DNA"/>
</dbReference>
<organism evidence="1 2">
    <name type="scientific">Rangifer tarandus platyrhynchus</name>
    <name type="common">Svalbard reindeer</name>
    <dbReference type="NCBI Taxonomy" id="3082113"/>
    <lineage>
        <taxon>Eukaryota</taxon>
        <taxon>Metazoa</taxon>
        <taxon>Chordata</taxon>
        <taxon>Craniata</taxon>
        <taxon>Vertebrata</taxon>
        <taxon>Euteleostomi</taxon>
        <taxon>Mammalia</taxon>
        <taxon>Eutheria</taxon>
        <taxon>Laurasiatheria</taxon>
        <taxon>Artiodactyla</taxon>
        <taxon>Ruminantia</taxon>
        <taxon>Pecora</taxon>
        <taxon>Cervidae</taxon>
        <taxon>Odocoileinae</taxon>
        <taxon>Rangifer</taxon>
    </lineage>
</organism>
<evidence type="ECO:0000313" key="1">
    <source>
        <dbReference type="EMBL" id="CAI9701972.1"/>
    </source>
</evidence>
<name>A0ACB0EMK8_RANTA</name>
<gene>
    <name evidence="1" type="ORF">MRATA1EN3_LOCUS13185</name>
</gene>
<accession>A0ACB0EMK8</accession>
<reference evidence="1" key="1">
    <citation type="submission" date="2023-05" db="EMBL/GenBank/DDBJ databases">
        <authorList>
            <consortium name="ELIXIR-Norway"/>
        </authorList>
    </citation>
    <scope>NUCLEOTIDE SEQUENCE</scope>
</reference>
<evidence type="ECO:0000313" key="2">
    <source>
        <dbReference type="Proteomes" id="UP001162501"/>
    </source>
</evidence>
<protein>
    <submittedName>
        <fullName evidence="1">Uncharacterized protein</fullName>
    </submittedName>
</protein>
<sequence>MPRQHAGGEEGGAAGLWVRSGAPAAAAAGGGRTGGGMKDVESGRARALLNSAAAGGDGLLLLGTRAAALGGGGLRESRRGKQGARMSLLGKPLSYTSGQSCRRNVKYRRLQNYLYNVLERPRGWAFVYHAFVGPCGYTRTHTYTRAHTLARAHVTEPSPWGTNELPGRSGRSGADPGRRGTWSARIIGSDEVPRCVRSNRGGRPGAEKGA</sequence>